<dbReference type="NCBIfam" id="TIGR03860">
    <property type="entry name" value="FMN_nitrolo"/>
    <property type="match status" value="1"/>
</dbReference>
<accession>A0A443J246</accession>
<dbReference type="PIRSF" id="PIRSF000337">
    <property type="entry name" value="NTA_MOA"/>
    <property type="match status" value="1"/>
</dbReference>
<evidence type="ECO:0000259" key="8">
    <source>
        <dbReference type="Pfam" id="PF00296"/>
    </source>
</evidence>
<feature type="binding site" evidence="6">
    <location>
        <position position="221"/>
    </location>
    <ligand>
        <name>FMN</name>
        <dbReference type="ChEBI" id="CHEBI:58210"/>
    </ligand>
</feature>
<feature type="binding site" evidence="6">
    <location>
        <position position="97"/>
    </location>
    <ligand>
        <name>FMN</name>
        <dbReference type="ChEBI" id="CHEBI:58210"/>
    </ligand>
</feature>
<dbReference type="Proteomes" id="UP000285710">
    <property type="component" value="Unassembled WGS sequence"/>
</dbReference>
<evidence type="ECO:0000256" key="2">
    <source>
        <dbReference type="ARBA" id="ARBA00022643"/>
    </source>
</evidence>
<evidence type="ECO:0000313" key="9">
    <source>
        <dbReference type="EMBL" id="RWR14510.1"/>
    </source>
</evidence>
<evidence type="ECO:0000256" key="1">
    <source>
        <dbReference type="ARBA" id="ARBA00022630"/>
    </source>
</evidence>
<dbReference type="GO" id="GO:0016705">
    <property type="term" value="F:oxidoreductase activity, acting on paired donors, with incorporation or reduction of molecular oxygen"/>
    <property type="evidence" value="ECO:0007669"/>
    <property type="project" value="InterPro"/>
</dbReference>
<reference evidence="9 10" key="1">
    <citation type="submission" date="2019-01" db="EMBL/GenBank/DDBJ databases">
        <title>Sinorhodobacter populi sp. nov. isolated from the symptomatic bark tissue of Populus euramericana canker.</title>
        <authorList>
            <person name="Xu G."/>
        </authorList>
    </citation>
    <scope>NUCLEOTIDE SEQUENCE [LARGE SCALE GENOMIC DNA]</scope>
    <source>
        <strain evidence="9 10">2D-5</strain>
    </source>
</reference>
<keyword evidence="4" id="KW-0503">Monooxygenase</keyword>
<feature type="binding site" evidence="6">
    <location>
        <position position="147"/>
    </location>
    <ligand>
        <name>FMN</name>
        <dbReference type="ChEBI" id="CHEBI:58210"/>
    </ligand>
</feature>
<evidence type="ECO:0000256" key="5">
    <source>
        <dbReference type="ARBA" id="ARBA00033748"/>
    </source>
</evidence>
<dbReference type="InterPro" id="IPR036661">
    <property type="entry name" value="Luciferase-like_sf"/>
</dbReference>
<proteinExistence type="inferred from homology"/>
<dbReference type="EMBL" id="SAUW01000003">
    <property type="protein sequence ID" value="RWR14510.1"/>
    <property type="molecule type" value="Genomic_DNA"/>
</dbReference>
<evidence type="ECO:0000256" key="3">
    <source>
        <dbReference type="ARBA" id="ARBA00023002"/>
    </source>
</evidence>
<keyword evidence="10" id="KW-1185">Reference proteome</keyword>
<keyword evidence="3" id="KW-0560">Oxidoreductase</keyword>
<dbReference type="CDD" id="cd01095">
    <property type="entry name" value="Nitrilotriacetate_monoxgenase"/>
    <property type="match status" value="1"/>
</dbReference>
<gene>
    <name evidence="9" type="ORF">D2T33_04395</name>
</gene>
<evidence type="ECO:0000256" key="7">
    <source>
        <dbReference type="SAM" id="MobiDB-lite"/>
    </source>
</evidence>
<evidence type="ECO:0000256" key="6">
    <source>
        <dbReference type="PIRSR" id="PIRSR000337-1"/>
    </source>
</evidence>
<name>A0A443J246_9RHOB</name>
<feature type="binding site" evidence="6">
    <location>
        <position position="53"/>
    </location>
    <ligand>
        <name>FMN</name>
        <dbReference type="ChEBI" id="CHEBI:58210"/>
    </ligand>
</feature>
<comment type="caution">
    <text evidence="9">The sequence shown here is derived from an EMBL/GenBank/DDBJ whole genome shotgun (WGS) entry which is preliminary data.</text>
</comment>
<dbReference type="GO" id="GO:0004497">
    <property type="term" value="F:monooxygenase activity"/>
    <property type="evidence" value="ECO:0007669"/>
    <property type="project" value="UniProtKB-KW"/>
</dbReference>
<feature type="region of interest" description="Disordered" evidence="7">
    <location>
        <begin position="427"/>
        <end position="455"/>
    </location>
</feature>
<feature type="binding site" evidence="6">
    <location>
        <position position="222"/>
    </location>
    <ligand>
        <name>FMN</name>
        <dbReference type="ChEBI" id="CHEBI:58210"/>
    </ligand>
</feature>
<evidence type="ECO:0000313" key="10">
    <source>
        <dbReference type="Proteomes" id="UP000285710"/>
    </source>
</evidence>
<dbReference type="PANTHER" id="PTHR30011:SF16">
    <property type="entry name" value="C2H2 FINGER DOMAIN TRANSCRIPTION FACTOR (EUROFUNG)-RELATED"/>
    <property type="match status" value="1"/>
</dbReference>
<protein>
    <submittedName>
        <fullName evidence="9">LLM class flavin-dependent oxidoreductase</fullName>
    </submittedName>
</protein>
<dbReference type="SUPFAM" id="SSF51679">
    <property type="entry name" value="Bacterial luciferase-like"/>
    <property type="match status" value="1"/>
</dbReference>
<sequence>MMKIGINMVQNGAHNSGWRHPDADPDIANDFEGYARIIKMAEDAKIHFMFLADGAAVRIPHRDAEELSYHGHIDRFEPLTLLSALAAVTSKIGLICTASTTYNEPYTLARKYASLDHISHGRAGWNLVTGWSEDEAQNFNRDTLMEHAQRYERANEFVDVVTGLWDSFDDDAFIADKETGQYFRPEGMHVLNHKGEFYKVRGPLNLRRSPQGHPVIAQAGSSGPGRELGARVADIIYTGQKDLKLAQEFYADMKARVAAAGRDPAKVLVMPGMMPVIGATEAEAEARMAELKSLVHPQVGMQLISKTFGDLSHLDPDDLVPLPLPESNGVKSARDQWERRLREKPMTVRQVYEEISISSGHCVVSGTVETIADHMQTWFENGACDGWNLMEPYFPGGAEDFITKLIPELKRRGLFHTEYEGKTLRESLGLDPVPNKKTQPGVAASQSEDRIAISH</sequence>
<dbReference type="Gene3D" id="3.20.20.30">
    <property type="entry name" value="Luciferase-like domain"/>
    <property type="match status" value="1"/>
</dbReference>
<feature type="domain" description="Luciferase-like" evidence="8">
    <location>
        <begin position="17"/>
        <end position="382"/>
    </location>
</feature>
<reference evidence="9 10" key="2">
    <citation type="submission" date="2019-01" db="EMBL/GenBank/DDBJ databases">
        <authorList>
            <person name="Li Y."/>
        </authorList>
    </citation>
    <scope>NUCLEOTIDE SEQUENCE [LARGE SCALE GENOMIC DNA]</scope>
    <source>
        <strain evidence="9 10">2D-5</strain>
    </source>
</reference>
<keyword evidence="2 6" id="KW-0288">FMN</keyword>
<feature type="binding site" evidence="6">
    <location>
        <position position="151"/>
    </location>
    <ligand>
        <name>FMN</name>
        <dbReference type="ChEBI" id="CHEBI:58210"/>
    </ligand>
</feature>
<dbReference type="PANTHER" id="PTHR30011">
    <property type="entry name" value="ALKANESULFONATE MONOOXYGENASE-RELATED"/>
    <property type="match status" value="1"/>
</dbReference>
<dbReference type="InterPro" id="IPR016215">
    <property type="entry name" value="NTA_MOA"/>
</dbReference>
<dbReference type="InterPro" id="IPR011251">
    <property type="entry name" value="Luciferase-like_dom"/>
</dbReference>
<keyword evidence="1 6" id="KW-0285">Flavoprotein</keyword>
<organism evidence="9 10">
    <name type="scientific">Paenirhodobacter populi</name>
    <dbReference type="NCBI Taxonomy" id="2306993"/>
    <lineage>
        <taxon>Bacteria</taxon>
        <taxon>Pseudomonadati</taxon>
        <taxon>Pseudomonadota</taxon>
        <taxon>Alphaproteobacteria</taxon>
        <taxon>Rhodobacterales</taxon>
        <taxon>Rhodobacter group</taxon>
        <taxon>Paenirhodobacter</taxon>
    </lineage>
</organism>
<dbReference type="InterPro" id="IPR051260">
    <property type="entry name" value="Diverse_substr_monoxygenases"/>
</dbReference>
<dbReference type="AlphaFoldDB" id="A0A443J246"/>
<dbReference type="Pfam" id="PF00296">
    <property type="entry name" value="Bac_luciferase"/>
    <property type="match status" value="1"/>
</dbReference>
<evidence type="ECO:0000256" key="4">
    <source>
        <dbReference type="ARBA" id="ARBA00023033"/>
    </source>
</evidence>
<comment type="similarity">
    <text evidence="5">Belongs to the NtaA/SnaA/DszA monooxygenase family.</text>
</comment>